<dbReference type="InterPro" id="IPR010997">
    <property type="entry name" value="HRDC-like_sf"/>
</dbReference>
<dbReference type="GO" id="GO:0006281">
    <property type="term" value="P:DNA repair"/>
    <property type="evidence" value="ECO:0007669"/>
    <property type="project" value="UniProtKB-KW"/>
</dbReference>
<dbReference type="PANTHER" id="PTHR13710">
    <property type="entry name" value="DNA HELICASE RECQ FAMILY MEMBER"/>
    <property type="match status" value="1"/>
</dbReference>
<dbReference type="GO" id="GO:0016787">
    <property type="term" value="F:hydrolase activity"/>
    <property type="evidence" value="ECO:0007669"/>
    <property type="project" value="UniProtKB-KW"/>
</dbReference>
<keyword evidence="11" id="KW-0238">DNA-binding</keyword>
<dbReference type="SMART" id="SM00490">
    <property type="entry name" value="HELICc"/>
    <property type="match status" value="1"/>
</dbReference>
<dbReference type="NCBIfam" id="TIGR00614">
    <property type="entry name" value="recQ_fam"/>
    <property type="match status" value="1"/>
</dbReference>
<evidence type="ECO:0000259" key="19">
    <source>
        <dbReference type="PROSITE" id="PS51194"/>
    </source>
</evidence>
<dbReference type="FunFam" id="3.40.50.300:FF:000296">
    <property type="entry name" value="ATP-dependent DNA helicase RecQ"/>
    <property type="match status" value="1"/>
</dbReference>
<accession>A0A4Z0V3S5</accession>
<dbReference type="InterPro" id="IPR027417">
    <property type="entry name" value="P-loop_NTPase"/>
</dbReference>
<evidence type="ECO:0000259" key="18">
    <source>
        <dbReference type="PROSITE" id="PS51192"/>
    </source>
</evidence>
<dbReference type="GO" id="GO:0043138">
    <property type="term" value="F:3'-5' DNA helicase activity"/>
    <property type="evidence" value="ECO:0007669"/>
    <property type="project" value="UniProtKB-EC"/>
</dbReference>
<keyword evidence="12" id="KW-0233">DNA recombination</keyword>
<dbReference type="InterPro" id="IPR036390">
    <property type="entry name" value="WH_DNA-bd_sf"/>
</dbReference>
<keyword evidence="4" id="KW-0479">Metal-binding</keyword>
<sequence length="715" mass="80554">MTNNATIDIAQRAKAMLSRFYGYSTFRPLQLEIITTAMARRDSVVLMPTGGGKSICYQMPALLSDGVVIVVSPLIALMKDQVTALTSNGIPAAAVNSMQTEEENRDILEQLFSGRVRILYISPERLLLEIDRWSRDLKISLFAIDEAHCISQWGHDFRPGYTQLSRIKALYPHVPVMALTATADRLTRDDIALQLRLDNPQLFIGSFDRPNISLRVMTNPGKTQRVNYICSMIDRYRSDSGIVYCLSRKSAEEMDKQLSGRGYRSVVYHAGLSVTERNQAQDRFINGEVQVVCATVAFGMGIDKSNIRWVVHNNMPRNIESYYQEIGRAGRDGAKAETVMFYSYADIATLQSFVDESGQQALNAEKLTRMKEYAEASLCRRRILLSYFNETVDHDCGNCDVCLNPPERIDGTVIVLKALSAIVRINGSAGITMLIDILRGATRQELIQRGYDKIKTYGAGRDLSFGEWNAYISQMIQLGLIDIAYNENNHLKITAYGCRILDSRGPVILAKYIPIERRSSRRKVVAESENIQLSPAERLLELLKDVREKLAKKEQVPPYIIFSDKALLEMVRTEPLDMEEFSRVEGVGERKTVKYWKPFVTAIRKFKGINENLGAGMSQEETLLLLNAGYDVNAIAEAKGIKPQTVYSHLSELINNDKLSDFSSIITREQYLRVMDVAKKHPDDFYVLLADEMPVGLPRVAVAISDFLLRKKGNS</sequence>
<dbReference type="GO" id="GO:0009432">
    <property type="term" value="P:SOS response"/>
    <property type="evidence" value="ECO:0007669"/>
    <property type="project" value="UniProtKB-UniRule"/>
</dbReference>
<dbReference type="Pfam" id="PF14493">
    <property type="entry name" value="HTH_40"/>
    <property type="match status" value="1"/>
</dbReference>
<keyword evidence="6" id="KW-0227">DNA damage</keyword>
<dbReference type="InterPro" id="IPR032284">
    <property type="entry name" value="RecQ_Zn-bd"/>
</dbReference>
<dbReference type="InterPro" id="IPR044876">
    <property type="entry name" value="HRDC_dom_sf"/>
</dbReference>
<comment type="cofactor">
    <cofactor evidence="2">
        <name>Zn(2+)</name>
        <dbReference type="ChEBI" id="CHEBI:29105"/>
    </cofactor>
</comment>
<keyword evidence="10" id="KW-0067">ATP-binding</keyword>
<dbReference type="GeneID" id="82148373"/>
<dbReference type="Pfam" id="PF00271">
    <property type="entry name" value="Helicase_C"/>
    <property type="match status" value="1"/>
</dbReference>
<dbReference type="NCBIfam" id="TIGR01389">
    <property type="entry name" value="recQ"/>
    <property type="match status" value="1"/>
</dbReference>
<organism evidence="20 21">
    <name type="scientific">Duncaniella freteri</name>
    <dbReference type="NCBI Taxonomy" id="2530391"/>
    <lineage>
        <taxon>Bacteria</taxon>
        <taxon>Pseudomonadati</taxon>
        <taxon>Bacteroidota</taxon>
        <taxon>Bacteroidia</taxon>
        <taxon>Bacteroidales</taxon>
        <taxon>Muribaculaceae</taxon>
        <taxon>Duncaniella</taxon>
    </lineage>
</organism>
<keyword evidence="9" id="KW-0862">Zinc</keyword>
<evidence type="ECO:0000256" key="14">
    <source>
        <dbReference type="ARBA" id="ARBA00023235"/>
    </source>
</evidence>
<evidence type="ECO:0000256" key="3">
    <source>
        <dbReference type="ARBA" id="ARBA00005446"/>
    </source>
</evidence>
<evidence type="ECO:0000256" key="6">
    <source>
        <dbReference type="ARBA" id="ARBA00022763"/>
    </source>
</evidence>
<evidence type="ECO:0000259" key="17">
    <source>
        <dbReference type="PROSITE" id="PS50967"/>
    </source>
</evidence>
<gene>
    <name evidence="20" type="primary">recQ</name>
    <name evidence="20" type="ORF">EZ315_01125</name>
</gene>
<evidence type="ECO:0000256" key="9">
    <source>
        <dbReference type="ARBA" id="ARBA00022833"/>
    </source>
</evidence>
<evidence type="ECO:0000256" key="5">
    <source>
        <dbReference type="ARBA" id="ARBA00022741"/>
    </source>
</evidence>
<evidence type="ECO:0000256" key="8">
    <source>
        <dbReference type="ARBA" id="ARBA00022806"/>
    </source>
</evidence>
<dbReference type="InterPro" id="IPR004589">
    <property type="entry name" value="DNA_helicase_ATP-dep_RecQ"/>
</dbReference>
<dbReference type="GO" id="GO:0006310">
    <property type="term" value="P:DNA recombination"/>
    <property type="evidence" value="ECO:0007669"/>
    <property type="project" value="UniProtKB-UniRule"/>
</dbReference>
<dbReference type="GO" id="GO:0009378">
    <property type="term" value="F:four-way junction helicase activity"/>
    <property type="evidence" value="ECO:0007669"/>
    <property type="project" value="TreeGrafter"/>
</dbReference>
<dbReference type="GO" id="GO:0005737">
    <property type="term" value="C:cytoplasm"/>
    <property type="evidence" value="ECO:0007669"/>
    <property type="project" value="TreeGrafter"/>
</dbReference>
<evidence type="ECO:0000256" key="15">
    <source>
        <dbReference type="ARBA" id="ARBA00034617"/>
    </source>
</evidence>
<dbReference type="GO" id="GO:0030894">
    <property type="term" value="C:replisome"/>
    <property type="evidence" value="ECO:0007669"/>
    <property type="project" value="TreeGrafter"/>
</dbReference>
<keyword evidence="7 20" id="KW-0378">Hydrolase</keyword>
<dbReference type="GO" id="GO:0046872">
    <property type="term" value="F:metal ion binding"/>
    <property type="evidence" value="ECO:0007669"/>
    <property type="project" value="UniProtKB-KW"/>
</dbReference>
<dbReference type="PROSITE" id="PS50967">
    <property type="entry name" value="HRDC"/>
    <property type="match status" value="1"/>
</dbReference>
<comment type="cofactor">
    <cofactor evidence="1">
        <name>Mg(2+)</name>
        <dbReference type="ChEBI" id="CHEBI:18420"/>
    </cofactor>
</comment>
<dbReference type="GO" id="GO:0043590">
    <property type="term" value="C:bacterial nucleoid"/>
    <property type="evidence" value="ECO:0007669"/>
    <property type="project" value="TreeGrafter"/>
</dbReference>
<dbReference type="InterPro" id="IPR006293">
    <property type="entry name" value="DNA_helicase_ATP-dep_RecQ_bac"/>
</dbReference>
<dbReference type="SUPFAM" id="SSF52540">
    <property type="entry name" value="P-loop containing nucleoside triphosphate hydrolases"/>
    <property type="match status" value="1"/>
</dbReference>
<dbReference type="Proteomes" id="UP000297635">
    <property type="component" value="Unassembled WGS sequence"/>
</dbReference>
<dbReference type="PROSITE" id="PS51192">
    <property type="entry name" value="HELICASE_ATP_BIND_1"/>
    <property type="match status" value="1"/>
</dbReference>
<dbReference type="SMART" id="SM00487">
    <property type="entry name" value="DEXDc"/>
    <property type="match status" value="1"/>
</dbReference>
<dbReference type="InterPro" id="IPR002121">
    <property type="entry name" value="HRDC_dom"/>
</dbReference>
<evidence type="ECO:0000256" key="7">
    <source>
        <dbReference type="ARBA" id="ARBA00022801"/>
    </source>
</evidence>
<feature type="domain" description="HRDC" evidence="17">
    <location>
        <begin position="533"/>
        <end position="613"/>
    </location>
</feature>
<keyword evidence="21" id="KW-1185">Reference proteome</keyword>
<dbReference type="CDD" id="cd18794">
    <property type="entry name" value="SF2_C_RecQ"/>
    <property type="match status" value="1"/>
</dbReference>
<reference evidence="20 21" key="1">
    <citation type="submission" date="2019-02" db="EMBL/GenBank/DDBJ databases">
        <title>Isolation and identification of novel species under the genus Muribaculum.</title>
        <authorList>
            <person name="Miyake S."/>
            <person name="Ding Y."/>
            <person name="Low A."/>
            <person name="Soh M."/>
            <person name="Seedorf H."/>
        </authorList>
    </citation>
    <scope>NUCLEOTIDE SEQUENCE [LARGE SCALE GENOMIC DNA]</scope>
    <source>
        <strain evidence="20 21">TLL-A3</strain>
    </source>
</reference>
<dbReference type="GO" id="GO:0006260">
    <property type="term" value="P:DNA replication"/>
    <property type="evidence" value="ECO:0007669"/>
    <property type="project" value="InterPro"/>
</dbReference>
<evidence type="ECO:0000256" key="13">
    <source>
        <dbReference type="ARBA" id="ARBA00023204"/>
    </source>
</evidence>
<dbReference type="Pfam" id="PF00570">
    <property type="entry name" value="HRDC"/>
    <property type="match status" value="1"/>
</dbReference>
<dbReference type="InterPro" id="IPR029491">
    <property type="entry name" value="Helicase_HTH"/>
</dbReference>
<dbReference type="SMART" id="SM00956">
    <property type="entry name" value="RQC"/>
    <property type="match status" value="1"/>
</dbReference>
<keyword evidence="13" id="KW-0234">DNA repair</keyword>
<name>A0A4Z0V3S5_9BACT</name>
<comment type="caution">
    <text evidence="20">The sequence shown here is derived from an EMBL/GenBank/DDBJ whole genome shotgun (WGS) entry which is preliminary data.</text>
</comment>
<dbReference type="Gene3D" id="1.10.150.80">
    <property type="entry name" value="HRDC domain"/>
    <property type="match status" value="1"/>
</dbReference>
<dbReference type="Pfam" id="PF09382">
    <property type="entry name" value="RQC"/>
    <property type="match status" value="1"/>
</dbReference>
<dbReference type="CDD" id="cd17920">
    <property type="entry name" value="DEXHc_RecQ"/>
    <property type="match status" value="1"/>
</dbReference>
<dbReference type="PROSITE" id="PS51194">
    <property type="entry name" value="HELICASE_CTER"/>
    <property type="match status" value="1"/>
</dbReference>
<dbReference type="InterPro" id="IPR036388">
    <property type="entry name" value="WH-like_DNA-bd_sf"/>
</dbReference>
<dbReference type="PANTHER" id="PTHR13710:SF105">
    <property type="entry name" value="ATP-DEPENDENT DNA HELICASE Q1"/>
    <property type="match status" value="1"/>
</dbReference>
<dbReference type="GO" id="GO:0003677">
    <property type="term" value="F:DNA binding"/>
    <property type="evidence" value="ECO:0007669"/>
    <property type="project" value="UniProtKB-KW"/>
</dbReference>
<dbReference type="SUPFAM" id="SSF47819">
    <property type="entry name" value="HRDC-like"/>
    <property type="match status" value="1"/>
</dbReference>
<keyword evidence="14" id="KW-0413">Isomerase</keyword>
<dbReference type="SUPFAM" id="SSF46785">
    <property type="entry name" value="Winged helix' DNA-binding domain"/>
    <property type="match status" value="1"/>
</dbReference>
<evidence type="ECO:0000256" key="12">
    <source>
        <dbReference type="ARBA" id="ARBA00023172"/>
    </source>
</evidence>
<feature type="domain" description="Helicase C-terminal" evidence="19">
    <location>
        <begin position="228"/>
        <end position="374"/>
    </location>
</feature>
<proteinExistence type="inferred from homology"/>
<evidence type="ECO:0000256" key="4">
    <source>
        <dbReference type="ARBA" id="ARBA00022723"/>
    </source>
</evidence>
<dbReference type="EC" id="5.6.2.4" evidence="16"/>
<dbReference type="Pfam" id="PF00270">
    <property type="entry name" value="DEAD"/>
    <property type="match status" value="1"/>
</dbReference>
<dbReference type="Gene3D" id="3.40.50.300">
    <property type="entry name" value="P-loop containing nucleotide triphosphate hydrolases"/>
    <property type="match status" value="2"/>
</dbReference>
<evidence type="ECO:0000313" key="21">
    <source>
        <dbReference type="Proteomes" id="UP000297635"/>
    </source>
</evidence>
<dbReference type="EMBL" id="SJSA01000001">
    <property type="protein sequence ID" value="TGG39381.1"/>
    <property type="molecule type" value="Genomic_DNA"/>
</dbReference>
<comment type="catalytic activity">
    <reaction evidence="15">
        <text>Couples ATP hydrolysis with the unwinding of duplex DNA by translocating in the 3'-5' direction.</text>
        <dbReference type="EC" id="5.6.2.4"/>
    </reaction>
</comment>
<dbReference type="Gene3D" id="1.10.10.10">
    <property type="entry name" value="Winged helix-like DNA-binding domain superfamily/Winged helix DNA-binding domain"/>
    <property type="match status" value="1"/>
</dbReference>
<evidence type="ECO:0000313" key="20">
    <source>
        <dbReference type="EMBL" id="TGG39381.1"/>
    </source>
</evidence>
<dbReference type="InterPro" id="IPR018982">
    <property type="entry name" value="RQC_domain"/>
</dbReference>
<dbReference type="GO" id="GO:0005524">
    <property type="term" value="F:ATP binding"/>
    <property type="evidence" value="ECO:0007669"/>
    <property type="project" value="UniProtKB-KW"/>
</dbReference>
<dbReference type="AlphaFoldDB" id="A0A4Z0V3S5"/>
<dbReference type="InterPro" id="IPR011545">
    <property type="entry name" value="DEAD/DEAH_box_helicase_dom"/>
</dbReference>
<feature type="domain" description="Helicase ATP-binding" evidence="18">
    <location>
        <begin position="34"/>
        <end position="201"/>
    </location>
</feature>
<keyword evidence="5" id="KW-0547">Nucleotide-binding</keyword>
<evidence type="ECO:0000256" key="16">
    <source>
        <dbReference type="NCBIfam" id="TIGR01389"/>
    </source>
</evidence>
<evidence type="ECO:0000256" key="2">
    <source>
        <dbReference type="ARBA" id="ARBA00001947"/>
    </source>
</evidence>
<dbReference type="RefSeq" id="WP_135469895.1">
    <property type="nucleotide sequence ID" value="NZ_CASJDB010000010.1"/>
</dbReference>
<dbReference type="InterPro" id="IPR001650">
    <property type="entry name" value="Helicase_C-like"/>
</dbReference>
<comment type="similarity">
    <text evidence="3">Belongs to the helicase family. RecQ subfamily.</text>
</comment>
<keyword evidence="8 20" id="KW-0347">Helicase</keyword>
<evidence type="ECO:0000256" key="1">
    <source>
        <dbReference type="ARBA" id="ARBA00001946"/>
    </source>
</evidence>
<dbReference type="InterPro" id="IPR014001">
    <property type="entry name" value="Helicase_ATP-bd"/>
</dbReference>
<dbReference type="SMART" id="SM00341">
    <property type="entry name" value="HRDC"/>
    <property type="match status" value="1"/>
</dbReference>
<evidence type="ECO:0000256" key="11">
    <source>
        <dbReference type="ARBA" id="ARBA00023125"/>
    </source>
</evidence>
<protein>
    <recommendedName>
        <fullName evidence="16">DNA helicase RecQ</fullName>
        <ecNumber evidence="16">5.6.2.4</ecNumber>
    </recommendedName>
</protein>
<evidence type="ECO:0000256" key="10">
    <source>
        <dbReference type="ARBA" id="ARBA00022840"/>
    </source>
</evidence>
<dbReference type="Pfam" id="PF16124">
    <property type="entry name" value="RecQ_Zn_bind"/>
    <property type="match status" value="1"/>
</dbReference>